<proteinExistence type="predicted"/>
<dbReference type="RefSeq" id="WP_201845326.1">
    <property type="nucleotide sequence ID" value="NZ_JABBYC010000004.1"/>
</dbReference>
<reference evidence="2 3" key="1">
    <citation type="journal article" date="2021" name="Arch. Microbiol.">
        <title>Myceligenerans indicum sp. nov., an actinobacterium isolated from mangrove sediment of Sundarbans, India.</title>
        <authorList>
            <person name="Asha K."/>
            <person name="Bhadury P."/>
        </authorList>
    </citation>
    <scope>NUCLEOTIDE SEQUENCE [LARGE SCALE GENOMIC DNA]</scope>
    <source>
        <strain evidence="2 3">I2</strain>
    </source>
</reference>
<gene>
    <name evidence="2" type="ORF">HGK34_04190</name>
</gene>
<accession>A0ABS1LH65</accession>
<dbReference type="EMBL" id="JABBYC010000004">
    <property type="protein sequence ID" value="MBL0885488.1"/>
    <property type="molecule type" value="Genomic_DNA"/>
</dbReference>
<dbReference type="Pfam" id="PF01323">
    <property type="entry name" value="DSBA"/>
    <property type="match status" value="1"/>
</dbReference>
<dbReference type="PANTHER" id="PTHR13887">
    <property type="entry name" value="GLUTATHIONE S-TRANSFERASE KAPPA"/>
    <property type="match status" value="1"/>
</dbReference>
<dbReference type="Gene3D" id="3.40.30.10">
    <property type="entry name" value="Glutaredoxin"/>
    <property type="match status" value="1"/>
</dbReference>
<evidence type="ECO:0000313" key="2">
    <source>
        <dbReference type="EMBL" id="MBL0885488.1"/>
    </source>
</evidence>
<evidence type="ECO:0000313" key="3">
    <source>
        <dbReference type="Proteomes" id="UP000675409"/>
    </source>
</evidence>
<dbReference type="PANTHER" id="PTHR13887:SF41">
    <property type="entry name" value="THIOREDOXIN SUPERFAMILY PROTEIN"/>
    <property type="match status" value="1"/>
</dbReference>
<sequence length="222" mass="24467">MSIVMQDPIKVDIWTDVICVWCHIGKRKFEAGRDAFLAAGGPPVEVELHSFQLDRNPPVEYGGRYTEYLTDVAGLPAKHVRDKFTLLNKVGAELGLTFDWDNLQPALTLRAHQATHFAKAHGKQAEMNDRLLAAYFERGEDIDSLDQIIAIASEIGLDAKAVRRSLISEEYLPAIEADIARAEQFGITSVPFFVIDGKYGVSGAQSPGIFERALARAAGDRP</sequence>
<dbReference type="Proteomes" id="UP000675409">
    <property type="component" value="Unassembled WGS sequence"/>
</dbReference>
<feature type="domain" description="DSBA-like thioredoxin" evidence="1">
    <location>
        <begin position="11"/>
        <end position="214"/>
    </location>
</feature>
<organism evidence="2 3">
    <name type="scientific">Myceligenerans indicum</name>
    <dbReference type="NCBI Taxonomy" id="2593663"/>
    <lineage>
        <taxon>Bacteria</taxon>
        <taxon>Bacillati</taxon>
        <taxon>Actinomycetota</taxon>
        <taxon>Actinomycetes</taxon>
        <taxon>Micrococcales</taxon>
        <taxon>Promicromonosporaceae</taxon>
        <taxon>Myceligenerans</taxon>
    </lineage>
</organism>
<dbReference type="InterPro" id="IPR036249">
    <property type="entry name" value="Thioredoxin-like_sf"/>
</dbReference>
<dbReference type="InterPro" id="IPR001853">
    <property type="entry name" value="DSBA-like_thioredoxin_dom"/>
</dbReference>
<evidence type="ECO:0000259" key="1">
    <source>
        <dbReference type="Pfam" id="PF01323"/>
    </source>
</evidence>
<dbReference type="CDD" id="cd03024">
    <property type="entry name" value="DsbA_FrnE"/>
    <property type="match status" value="1"/>
</dbReference>
<dbReference type="SUPFAM" id="SSF52833">
    <property type="entry name" value="Thioredoxin-like"/>
    <property type="match status" value="1"/>
</dbReference>
<protein>
    <submittedName>
        <fullName evidence="2">DsbA family oxidoreductase</fullName>
    </submittedName>
</protein>
<comment type="caution">
    <text evidence="2">The sequence shown here is derived from an EMBL/GenBank/DDBJ whole genome shotgun (WGS) entry which is preliminary data.</text>
</comment>
<keyword evidence="3" id="KW-1185">Reference proteome</keyword>
<name>A0ABS1LH65_9MICO</name>